<dbReference type="AlphaFoldDB" id="A0A1W0X8W5"/>
<keyword evidence="8" id="KW-1185">Reference proteome</keyword>
<dbReference type="InterPro" id="IPR011990">
    <property type="entry name" value="TPR-like_helical_dom_sf"/>
</dbReference>
<dbReference type="PANTHER" id="PTHR24173:SF85">
    <property type="entry name" value="PROTEIN FEM-1 HOMOLOG CG6966"/>
    <property type="match status" value="1"/>
</dbReference>
<dbReference type="OrthoDB" id="4429489at2759"/>
<dbReference type="Gene3D" id="1.25.40.10">
    <property type="entry name" value="Tetratricopeptide repeat domain"/>
    <property type="match status" value="1"/>
</dbReference>
<dbReference type="PANTHER" id="PTHR24173">
    <property type="entry name" value="ANKYRIN REPEAT CONTAINING"/>
    <property type="match status" value="1"/>
</dbReference>
<dbReference type="EMBL" id="MTYJ01000010">
    <property type="protein sequence ID" value="OQV23711.1"/>
    <property type="molecule type" value="Genomic_DNA"/>
</dbReference>
<dbReference type="SUPFAM" id="SSF48403">
    <property type="entry name" value="Ankyrin repeat"/>
    <property type="match status" value="2"/>
</dbReference>
<evidence type="ECO:0000256" key="6">
    <source>
        <dbReference type="PROSITE-ProRule" id="PRU00023"/>
    </source>
</evidence>
<accession>A0A1W0X8W5</accession>
<dbReference type="PROSITE" id="PS50297">
    <property type="entry name" value="ANK_REP_REGION"/>
    <property type="match status" value="3"/>
</dbReference>
<keyword evidence="4 6" id="KW-0040">ANK repeat</keyword>
<evidence type="ECO:0000256" key="5">
    <source>
        <dbReference type="ARBA" id="ARBA00038500"/>
    </source>
</evidence>
<dbReference type="Pfam" id="PF00023">
    <property type="entry name" value="Ank"/>
    <property type="match status" value="1"/>
</dbReference>
<feature type="repeat" description="ANK" evidence="6">
    <location>
        <begin position="132"/>
        <end position="164"/>
    </location>
</feature>
<reference evidence="8" key="1">
    <citation type="submission" date="2017-01" db="EMBL/GenBank/DDBJ databases">
        <title>Comparative genomics of anhydrobiosis in the tardigrade Hypsibius dujardini.</title>
        <authorList>
            <person name="Yoshida Y."/>
            <person name="Koutsovoulos G."/>
            <person name="Laetsch D."/>
            <person name="Stevens L."/>
            <person name="Kumar S."/>
            <person name="Horikawa D."/>
            <person name="Ishino K."/>
            <person name="Komine S."/>
            <person name="Tomita M."/>
            <person name="Blaxter M."/>
            <person name="Arakawa K."/>
        </authorList>
    </citation>
    <scope>NUCLEOTIDE SEQUENCE [LARGE SCALE GENOMIC DNA]</scope>
    <source>
        <strain evidence="8">Z151</strain>
    </source>
</reference>
<organism evidence="7 8">
    <name type="scientific">Hypsibius exemplaris</name>
    <name type="common">Freshwater tardigrade</name>
    <dbReference type="NCBI Taxonomy" id="2072580"/>
    <lineage>
        <taxon>Eukaryota</taxon>
        <taxon>Metazoa</taxon>
        <taxon>Ecdysozoa</taxon>
        <taxon>Tardigrada</taxon>
        <taxon>Eutardigrada</taxon>
        <taxon>Parachela</taxon>
        <taxon>Hypsibioidea</taxon>
        <taxon>Hypsibiidae</taxon>
        <taxon>Hypsibius</taxon>
    </lineage>
</organism>
<evidence type="ECO:0000256" key="1">
    <source>
        <dbReference type="ARBA" id="ARBA00004906"/>
    </source>
</evidence>
<evidence type="ECO:0000313" key="7">
    <source>
        <dbReference type="EMBL" id="OQV23711.1"/>
    </source>
</evidence>
<dbReference type="Gene3D" id="1.25.40.20">
    <property type="entry name" value="Ankyrin repeat-containing domain"/>
    <property type="match status" value="3"/>
</dbReference>
<dbReference type="Proteomes" id="UP000192578">
    <property type="component" value="Unassembled WGS sequence"/>
</dbReference>
<protein>
    <submittedName>
        <fullName evidence="7">Protein fem-1-like protein C</fullName>
    </submittedName>
</protein>
<gene>
    <name evidence="7" type="ORF">BV898_02447</name>
</gene>
<dbReference type="PRINTS" id="PR01415">
    <property type="entry name" value="ANKYRIN"/>
</dbReference>
<feature type="repeat" description="ANK" evidence="6">
    <location>
        <begin position="165"/>
        <end position="197"/>
    </location>
</feature>
<dbReference type="InterPro" id="IPR002110">
    <property type="entry name" value="Ankyrin_rpt"/>
</dbReference>
<dbReference type="InterPro" id="IPR036770">
    <property type="entry name" value="Ankyrin_rpt-contain_sf"/>
</dbReference>
<dbReference type="PROSITE" id="PS50088">
    <property type="entry name" value="ANK_REPEAT"/>
    <property type="match status" value="3"/>
</dbReference>
<comment type="pathway">
    <text evidence="1">Protein modification; protein ubiquitination.</text>
</comment>
<dbReference type="SMART" id="SM00248">
    <property type="entry name" value="ANK"/>
    <property type="match status" value="8"/>
</dbReference>
<keyword evidence="3" id="KW-0833">Ubl conjugation pathway</keyword>
<dbReference type="Pfam" id="PF12796">
    <property type="entry name" value="Ank_2"/>
    <property type="match status" value="3"/>
</dbReference>
<evidence type="ECO:0000256" key="4">
    <source>
        <dbReference type="ARBA" id="ARBA00023043"/>
    </source>
</evidence>
<evidence type="ECO:0000256" key="3">
    <source>
        <dbReference type="ARBA" id="ARBA00022786"/>
    </source>
</evidence>
<evidence type="ECO:0000313" key="8">
    <source>
        <dbReference type="Proteomes" id="UP000192578"/>
    </source>
</evidence>
<comment type="similarity">
    <text evidence="5">Belongs to the fem-1 family.</text>
</comment>
<proteinExistence type="inferred from homology"/>
<evidence type="ECO:0000256" key="2">
    <source>
        <dbReference type="ARBA" id="ARBA00022737"/>
    </source>
</evidence>
<name>A0A1W0X8W5_HYPEX</name>
<comment type="caution">
    <text evidence="7">The sequence shown here is derived from an EMBL/GenBank/DDBJ whole genome shotgun (WGS) entry which is preliminary data.</text>
</comment>
<sequence length="642" mass="72210">MSSITNTPQTPRNLARLHKYIYRYSRLGRVDLIKARIAQQDLSLEDIHECVTLNPHGESCLVAAARQGHLDVVKYLVEEASVDVEQRGTVQFEGDKVEGASALWSAAAAGFVDVVKYLVSECAASVNGVTSTNSTPLRAACYDGRMLIVRFLVESGADLEIANRHGHTSLMIACYRGHIPIVKYLLERGATVNRKSIKGNTALHDCAESGHVDIMQLLMQHGAQMEKDAYGMTPLVSAAVVGHKNVVEYLINRSDCPLEEKINSLELLGATYIDRKHNLVEGLRLWERAMHDRFPVVEDTAAVAMPKIVRDSPVAVMLRTKEFATLDELRIMGDDPNEIRVQALLVRERILGAAHPETSYLLRYRGAVFADQGDFRRCLQLWSYALEVQLQNLEPLNPMTVSSFVSFAELFSFKETQQSLYGVQNITWVDFKLVFDKIFTEIMRGHRMVTADSTAVHSRDVNSFDRILVVCLHLISLFVRMKSTVDEDLIRDITTKVYYLMKFSPRGKCQRTLLHLACAKDSTNLAPYRAFSFPCKDTIQYLIEMGADTNAQDADGNSVLCVLAQQHPVNNELVALMLSHGAHIDIANKDHLSAFKFLKKSPIVYTRQNFPALRCLAAQTIRQQNIPHHRVGERLERFICLH</sequence>
<feature type="repeat" description="ANK" evidence="6">
    <location>
        <begin position="198"/>
        <end position="230"/>
    </location>
</feature>
<keyword evidence="2" id="KW-0677">Repeat</keyword>